<dbReference type="Proteomes" id="UP000297753">
    <property type="component" value="Unassembled WGS sequence"/>
</dbReference>
<evidence type="ECO:0000313" key="4">
    <source>
        <dbReference type="Proteomes" id="UP000297753"/>
    </source>
</evidence>
<comment type="caution">
    <text evidence="3">The sequence shown here is derived from an EMBL/GenBank/DDBJ whole genome shotgun (WGS) entry which is preliminary data.</text>
</comment>
<organism evidence="3 4">
    <name type="scientific">Vibrio ouci</name>
    <dbReference type="NCBI Taxonomy" id="2499078"/>
    <lineage>
        <taxon>Bacteria</taxon>
        <taxon>Pseudomonadati</taxon>
        <taxon>Pseudomonadota</taxon>
        <taxon>Gammaproteobacteria</taxon>
        <taxon>Vibrionales</taxon>
        <taxon>Vibrionaceae</taxon>
        <taxon>Vibrio</taxon>
    </lineage>
</organism>
<dbReference type="InterPro" id="IPR033756">
    <property type="entry name" value="YlxH/NBP35"/>
</dbReference>
<dbReference type="GO" id="GO:0051782">
    <property type="term" value="P:negative regulation of cell division"/>
    <property type="evidence" value="ECO:0007669"/>
    <property type="project" value="TreeGrafter"/>
</dbReference>
<proteinExistence type="predicted"/>
<evidence type="ECO:0000256" key="1">
    <source>
        <dbReference type="ARBA" id="ARBA00022741"/>
    </source>
</evidence>
<dbReference type="SUPFAM" id="SSF52540">
    <property type="entry name" value="P-loop containing nucleoside triphosphate hydrolases"/>
    <property type="match status" value="1"/>
</dbReference>
<dbReference type="OrthoDB" id="5843369at2"/>
<accession>A0A4Y8WKM8</accession>
<dbReference type="EMBL" id="SATR01000002">
    <property type="protein sequence ID" value="TFH93243.1"/>
    <property type="molecule type" value="Genomic_DNA"/>
</dbReference>
<name>A0A4Y8WKM8_9VIBR</name>
<dbReference type="InterPro" id="IPR050625">
    <property type="entry name" value="ParA/MinD_ATPase"/>
</dbReference>
<evidence type="ECO:0000313" key="3">
    <source>
        <dbReference type="EMBL" id="TFH93243.1"/>
    </source>
</evidence>
<sequence>MKTHTLSVLVAASERLDIYSLTQAFAEKGISNLVQTTLEEEQIIKQVVKHGHEIVVLDVSQLSIEQAKTMLHTIKLRTGAQVVTVGDNREIAFYRAMVSAGASEYLLNPVEISAFNATEFQVNKADTTTGKVIAVVGAKGGVGASTIAVNLARELAERGEVLTVADMDFATGDLDLQYDVQGNTALVEMLQYPERLEPVVYERSGIKVSDRVTLFTGYLPLDSTPFWPEKSALDHFRKLSLQHSDTLVLDLPSFSMRDQIGFSSLAQADVRVLVVEPTLSSIRNTGQILALLDSTANGQSDKINLIVVNHTKSDKASLISCHDVQRALGCAVDVVLPYAPNHFLAKESLGRSLLNGNRKVSRAFDLLASKAVGGETTTKRRRWLRGA</sequence>
<dbReference type="Pfam" id="PF10609">
    <property type="entry name" value="ParA"/>
    <property type="match status" value="1"/>
</dbReference>
<protein>
    <submittedName>
        <fullName evidence="3">Pilus assembly protein</fullName>
    </submittedName>
</protein>
<gene>
    <name evidence="3" type="ORF">ELS82_02200</name>
</gene>
<dbReference type="PANTHER" id="PTHR43384:SF6">
    <property type="entry name" value="SEPTUM SITE-DETERMINING PROTEIN MIND HOMOLOG, CHLOROPLASTIC"/>
    <property type="match status" value="1"/>
</dbReference>
<dbReference type="Gene3D" id="3.40.50.2300">
    <property type="match status" value="1"/>
</dbReference>
<dbReference type="InterPro" id="IPR027417">
    <property type="entry name" value="P-loop_NTPase"/>
</dbReference>
<dbReference type="GO" id="GO:0005524">
    <property type="term" value="F:ATP binding"/>
    <property type="evidence" value="ECO:0007669"/>
    <property type="project" value="UniProtKB-KW"/>
</dbReference>
<dbReference type="Gene3D" id="3.40.50.300">
    <property type="entry name" value="P-loop containing nucleotide triphosphate hydrolases"/>
    <property type="match status" value="1"/>
</dbReference>
<reference evidence="3 4" key="1">
    <citation type="submission" date="2019-01" db="EMBL/GenBank/DDBJ databases">
        <title>Vibrio BEI176 sp. nov, a marine bacterium isolated from China: eastern marignal seas.</title>
        <authorList>
            <person name="Li B."/>
        </authorList>
    </citation>
    <scope>NUCLEOTIDE SEQUENCE [LARGE SCALE GENOMIC DNA]</scope>
    <source>
        <strain evidence="3 4">BEI176</strain>
    </source>
</reference>
<dbReference type="GO" id="GO:0009898">
    <property type="term" value="C:cytoplasmic side of plasma membrane"/>
    <property type="evidence" value="ECO:0007669"/>
    <property type="project" value="TreeGrafter"/>
</dbReference>
<keyword evidence="2" id="KW-0067">ATP-binding</keyword>
<dbReference type="GO" id="GO:0016887">
    <property type="term" value="F:ATP hydrolysis activity"/>
    <property type="evidence" value="ECO:0007669"/>
    <property type="project" value="TreeGrafter"/>
</dbReference>
<dbReference type="PANTHER" id="PTHR43384">
    <property type="entry name" value="SEPTUM SITE-DETERMINING PROTEIN MIND HOMOLOG, CHLOROPLASTIC-RELATED"/>
    <property type="match status" value="1"/>
</dbReference>
<evidence type="ECO:0000256" key="2">
    <source>
        <dbReference type="ARBA" id="ARBA00022840"/>
    </source>
</evidence>
<keyword evidence="4" id="KW-1185">Reference proteome</keyword>
<dbReference type="RefSeq" id="WP_134834025.1">
    <property type="nucleotide sequence ID" value="NZ_SATR01000002.1"/>
</dbReference>
<dbReference type="GO" id="GO:0005829">
    <property type="term" value="C:cytosol"/>
    <property type="evidence" value="ECO:0007669"/>
    <property type="project" value="TreeGrafter"/>
</dbReference>
<dbReference type="AlphaFoldDB" id="A0A4Y8WKM8"/>
<keyword evidence="1" id="KW-0547">Nucleotide-binding</keyword>